<feature type="compositionally biased region" description="Basic and acidic residues" evidence="3">
    <location>
        <begin position="1258"/>
        <end position="1274"/>
    </location>
</feature>
<reference evidence="4 5" key="1">
    <citation type="submission" date="2023-10" db="EMBL/GenBank/DDBJ databases">
        <authorList>
            <person name="Maclean D."/>
            <person name="Macfadyen A."/>
        </authorList>
    </citation>
    <scope>NUCLEOTIDE SEQUENCE [LARGE SCALE GENOMIC DNA]</scope>
</reference>
<evidence type="ECO:0000313" key="5">
    <source>
        <dbReference type="Proteomes" id="UP001314263"/>
    </source>
</evidence>
<dbReference type="PANTHER" id="PTHR12634:SF8">
    <property type="entry name" value="FIERY MOUNTAIN, ISOFORM D"/>
    <property type="match status" value="1"/>
</dbReference>
<dbReference type="Proteomes" id="UP001314263">
    <property type="component" value="Unassembled WGS sequence"/>
</dbReference>
<evidence type="ECO:0000256" key="1">
    <source>
        <dbReference type="ARBA" id="ARBA00006180"/>
    </source>
</evidence>
<dbReference type="GO" id="GO:0019888">
    <property type="term" value="F:protein phosphatase regulator activity"/>
    <property type="evidence" value="ECO:0007669"/>
    <property type="project" value="TreeGrafter"/>
</dbReference>
<evidence type="ECO:0000313" key="4">
    <source>
        <dbReference type="EMBL" id="CAK0738980.1"/>
    </source>
</evidence>
<dbReference type="InterPro" id="IPR007587">
    <property type="entry name" value="SAPS"/>
</dbReference>
<feature type="compositionally biased region" description="Basic and acidic residues" evidence="3">
    <location>
        <begin position="1323"/>
        <end position="1340"/>
    </location>
</feature>
<feature type="region of interest" description="Disordered" evidence="3">
    <location>
        <begin position="993"/>
        <end position="1028"/>
    </location>
</feature>
<accession>A0AAV1HSS5</accession>
<dbReference type="GO" id="GO:0019903">
    <property type="term" value="F:protein phosphatase binding"/>
    <property type="evidence" value="ECO:0007669"/>
    <property type="project" value="InterPro"/>
</dbReference>
<keyword evidence="5" id="KW-1185">Reference proteome</keyword>
<proteinExistence type="inferred from homology"/>
<protein>
    <submittedName>
        <fullName evidence="4">Uncharacterized protein</fullName>
    </submittedName>
</protein>
<evidence type="ECO:0000256" key="2">
    <source>
        <dbReference type="ARBA" id="ARBA00023306"/>
    </source>
</evidence>
<feature type="region of interest" description="Disordered" evidence="3">
    <location>
        <begin position="600"/>
        <end position="980"/>
    </location>
</feature>
<feature type="compositionally biased region" description="Low complexity" evidence="3">
    <location>
        <begin position="874"/>
        <end position="887"/>
    </location>
</feature>
<feature type="region of interest" description="Disordered" evidence="3">
    <location>
        <begin position="1209"/>
        <end position="1351"/>
    </location>
</feature>
<evidence type="ECO:0000256" key="3">
    <source>
        <dbReference type="SAM" id="MobiDB-lite"/>
    </source>
</evidence>
<gene>
    <name evidence="4" type="ORF">CVIRNUC_001120</name>
</gene>
<feature type="compositionally biased region" description="Low complexity" evidence="3">
    <location>
        <begin position="739"/>
        <end position="788"/>
    </location>
</feature>
<dbReference type="EMBL" id="CAUYUE010000002">
    <property type="protein sequence ID" value="CAK0738980.1"/>
    <property type="molecule type" value="Genomic_DNA"/>
</dbReference>
<feature type="region of interest" description="Disordered" evidence="3">
    <location>
        <begin position="1369"/>
        <end position="1452"/>
    </location>
</feature>
<sequence length="1452" mass="152518">MFWRVSTYSQQTPADAILDKGHVILEDLLEVEDLAKEAKSVNGRLVAYLKKPENLRKLVLYMIGQPPTKPGEAERESDVRTRHSLAACEALCSLIEELPELIAENESLLRTLFSATETGMADDCALAGYFSRLLGILLSRSADQILGFLKANQEILDAFLPHLDTAGMAESFVRLVGADEQVTLNAQPEALAWVAETDILSRLLARLDEDAAAGRHGNCAEVLAAIARSRASPLTSQLCEPERLEGLMRRAIVPPPDTPSVQALNIYIALLERRRLLASAQRQNSLGSQQGQSPQAPSTAADADLDKVIAAIVPHVPTLAAVLCASSPSALLETSYGVLRPPLGSVRLTVIELVAVLLRAGSEAVERAIMASSAVQEVLQVFLRFPFNSILHHQVTSIVACMLETGSDAIVEHLFGDCDLLGWLLNAPAQFEPERRAGDERERAPLRAGYMGHLTEIANSLQAVAARRPAVARTLCSNAAWTDFAFGPLAERNQLEDVLSWQCGHPQVRSMQSSAGKDATEAAGGGDLQLDVLSNLERHVDRLSAFSDEEDEAELHNLYMDQNSEGDLWDLAIIEGGDAVRRPASSSPFASKALLTCFNSDEEDSGPWWPQASRRTQRGNSALAADTSSPTEGEETDEQRRQQASSPPPSWEDRAELLPEEQPFGVAWMETDGDGERGEESQSPPAQTSPGSPRPGSSTPDLLADTPPQRAEPDDDRLDLAASRPRSLFRAQRGRRGSPEAGAPARPGSASGLADEPQPSAAPAELAADAPAAASVQQQQPESSPSDEGTAPGSSPPSTEGRAPETEAALPRGCYSTLAAHERGRQEASLGHELPSCFGPTDPNMRMGSPPPAGSRAALVQEMTSPGRDERPSLEAASEAPARSASPVGGKKEGKGSNLSGLRDLLAPVGGLFKGAFGASSTEAPAASGAANSGSSEAGDSSEEQHGEGASQDAEDSPSRPAEQGRQLESMQMSEETLALCPEIDINGQEPAASGAAFPAAAAQRAEGEHAGSMEMPGQHQSAVIARSAQAKDDLMDIFRSQSTGAQQVALHTNSFAASMGPQQQGESTEDSALPAEGAAVPAVVTPLAPYVPLMATDAVADAAAALILDDVVPVQEESIVVVESISSNAGIPVTELIEGEDSDCDSDATARTSSGESLSAMEAIAEAEHAAEAGTDALGMPLLVAHAEDSAPLSDALGGIKLNHDPFSAIKQPSTLDPEAERETDLAQLPSQPQAACGPATELTQDPDVDMVDTENQPDRSTVEGRIAAKLEPDTPATFGDSAGVALKDDKDQGEAPWKSTLPAMGQQHLVDEIMSDAMDELSPREEPPQEPQETKAVADTRSGQPSLLPSAHLRSLAGLDNAISGGKAATTATTAKSSLSADASSAASHRAPNGWNPKTKDEAEEETLVGSFTKLGVSTGNTGGPGSKKQGRGQHGHPWQGSFASKNASS</sequence>
<comment type="similarity">
    <text evidence="1">Belongs to the SAPS family.</text>
</comment>
<keyword evidence="2" id="KW-0131">Cell cycle</keyword>
<feature type="compositionally biased region" description="Low complexity" evidence="3">
    <location>
        <begin position="688"/>
        <end position="700"/>
    </location>
</feature>
<feature type="compositionally biased region" description="Low complexity" evidence="3">
    <location>
        <begin position="993"/>
        <end position="1005"/>
    </location>
</feature>
<organism evidence="4 5">
    <name type="scientific">Coccomyxa viridis</name>
    <dbReference type="NCBI Taxonomy" id="1274662"/>
    <lineage>
        <taxon>Eukaryota</taxon>
        <taxon>Viridiplantae</taxon>
        <taxon>Chlorophyta</taxon>
        <taxon>core chlorophytes</taxon>
        <taxon>Trebouxiophyceae</taxon>
        <taxon>Trebouxiophyceae incertae sedis</taxon>
        <taxon>Coccomyxaceae</taxon>
        <taxon>Coccomyxa</taxon>
    </lineage>
</organism>
<feature type="compositionally biased region" description="Low complexity" evidence="3">
    <location>
        <begin position="1370"/>
        <end position="1390"/>
    </location>
</feature>
<dbReference type="Pfam" id="PF04499">
    <property type="entry name" value="SAPS"/>
    <property type="match status" value="1"/>
</dbReference>
<feature type="compositionally biased region" description="Low complexity" evidence="3">
    <location>
        <begin position="918"/>
        <end position="939"/>
    </location>
</feature>
<name>A0AAV1HSS5_9CHLO</name>
<dbReference type="PANTHER" id="PTHR12634">
    <property type="entry name" value="SIT4 YEAST -ASSOCIATING PROTEIN-RELATED"/>
    <property type="match status" value="1"/>
</dbReference>
<comment type="caution">
    <text evidence="4">The sequence shown here is derived from an EMBL/GenBank/DDBJ whole genome shotgun (WGS) entry which is preliminary data.</text>
</comment>